<dbReference type="AlphaFoldDB" id="A0A7W5AS98"/>
<accession>A0A7W5AS98</accession>
<proteinExistence type="predicted"/>
<dbReference type="Proteomes" id="UP000590749">
    <property type="component" value="Unassembled WGS sequence"/>
</dbReference>
<dbReference type="SUPFAM" id="SSF143212">
    <property type="entry name" value="Rv2632c-like"/>
    <property type="match status" value="1"/>
</dbReference>
<dbReference type="RefSeq" id="WP_183227885.1">
    <property type="nucleotide sequence ID" value="NZ_BMPW01000042.1"/>
</dbReference>
<dbReference type="InterPro" id="IPR038070">
    <property type="entry name" value="Rv2632c-like_sf"/>
</dbReference>
<dbReference type="EMBL" id="JACHXF010000039">
    <property type="protein sequence ID" value="MBB3101473.1"/>
    <property type="molecule type" value="Genomic_DNA"/>
</dbReference>
<evidence type="ECO:0008006" key="3">
    <source>
        <dbReference type="Google" id="ProtNLM"/>
    </source>
</evidence>
<dbReference type="Gene3D" id="3.30.160.240">
    <property type="entry name" value="Rv1738"/>
    <property type="match status" value="1"/>
</dbReference>
<sequence>MSDKRTWTVEITIAEHEEKRRTYARAVLRTDARMSIRGEGRAARRPSDMEVAEIGDELAAARALADLSHQLMTLSAEDIAQVTQRPMHLTV</sequence>
<comment type="caution">
    <text evidence="1">The sequence shown here is derived from an EMBL/GenBank/DDBJ whole genome shotgun (WGS) entry which is preliminary data.</text>
</comment>
<evidence type="ECO:0000313" key="1">
    <source>
        <dbReference type="EMBL" id="MBB3101473.1"/>
    </source>
</evidence>
<protein>
    <recommendedName>
        <fullName evidence="3">DUF1876 domain-containing protein</fullName>
    </recommendedName>
</protein>
<gene>
    <name evidence="1" type="ORF">FHR83_009202</name>
</gene>
<evidence type="ECO:0000313" key="2">
    <source>
        <dbReference type="Proteomes" id="UP000590749"/>
    </source>
</evidence>
<organism evidence="1 2">
    <name type="scientific">Actinoplanes campanulatus</name>
    <dbReference type="NCBI Taxonomy" id="113559"/>
    <lineage>
        <taxon>Bacteria</taxon>
        <taxon>Bacillati</taxon>
        <taxon>Actinomycetota</taxon>
        <taxon>Actinomycetes</taxon>
        <taxon>Micromonosporales</taxon>
        <taxon>Micromonosporaceae</taxon>
        <taxon>Actinoplanes</taxon>
    </lineage>
</organism>
<dbReference type="InterPro" id="IPR015057">
    <property type="entry name" value="Rv2632c-like"/>
</dbReference>
<name>A0A7W5AS98_9ACTN</name>
<dbReference type="Pfam" id="PF08962">
    <property type="entry name" value="Rv2632c-like"/>
    <property type="match status" value="1"/>
</dbReference>
<reference evidence="1 2" key="1">
    <citation type="submission" date="2020-08" db="EMBL/GenBank/DDBJ databases">
        <title>Genomic Encyclopedia of Type Strains, Phase III (KMG-III): the genomes of soil and plant-associated and newly described type strains.</title>
        <authorList>
            <person name="Whitman W."/>
        </authorList>
    </citation>
    <scope>NUCLEOTIDE SEQUENCE [LARGE SCALE GENOMIC DNA]</scope>
    <source>
        <strain evidence="1 2">CECT 3287</strain>
    </source>
</reference>
<keyword evidence="2" id="KW-1185">Reference proteome</keyword>